<evidence type="ECO:0000256" key="6">
    <source>
        <dbReference type="ARBA" id="ARBA00025321"/>
    </source>
</evidence>
<keyword evidence="7" id="KW-0472">Membrane</keyword>
<comment type="subcellular location">
    <subcellularLocation>
        <location evidence="1">Membrane</location>
        <topology evidence="1">Single-pass membrane protein</topology>
    </subcellularLocation>
</comment>
<name>A0ABY8II64_9HYPH</name>
<dbReference type="Pfam" id="PF07886">
    <property type="entry name" value="BA14K"/>
    <property type="match status" value="1"/>
</dbReference>
<keyword evidence="7" id="KW-1133">Transmembrane helix</keyword>
<keyword evidence="7" id="KW-0812">Transmembrane</keyword>
<evidence type="ECO:0000313" key="10">
    <source>
        <dbReference type="Proteomes" id="UP000318939"/>
    </source>
</evidence>
<gene>
    <name evidence="9" type="ORF">PR018_02095</name>
</gene>
<keyword evidence="4" id="KW-1003">Cell membrane</keyword>
<reference evidence="9" key="1">
    <citation type="journal article" date="2019" name="Phytopathology">
        <title>A Novel Group of Rhizobium tumorigenes-Like Agrobacteria Associated with Crown Gall Disease of Rhododendron and Blueberry.</title>
        <authorList>
            <person name="Kuzmanovic N."/>
            <person name="Behrens P."/>
            <person name="Idczak E."/>
            <person name="Wagner S."/>
            <person name="Gotz M."/>
            <person name="Sproer C."/>
            <person name="Bunk B."/>
            <person name="Overmann J."/>
            <person name="Smalla K."/>
        </authorList>
    </citation>
    <scope>NUCLEOTIDE SEQUENCE</scope>
    <source>
        <strain evidence="9">Rho-6.2</strain>
    </source>
</reference>
<dbReference type="RefSeq" id="WP_142829216.1">
    <property type="nucleotide sequence ID" value="NZ_CP117267.1"/>
</dbReference>
<dbReference type="Proteomes" id="UP000318939">
    <property type="component" value="Chromosome"/>
</dbReference>
<evidence type="ECO:0000256" key="7">
    <source>
        <dbReference type="SAM" id="Phobius"/>
    </source>
</evidence>
<evidence type="ECO:0000256" key="4">
    <source>
        <dbReference type="ARBA" id="ARBA00022475"/>
    </source>
</evidence>
<comment type="similarity">
    <text evidence="2">Belongs to the BA14k family.</text>
</comment>
<evidence type="ECO:0000256" key="1">
    <source>
        <dbReference type="ARBA" id="ARBA00004167"/>
    </source>
</evidence>
<evidence type="ECO:0000256" key="8">
    <source>
        <dbReference type="SAM" id="SignalP"/>
    </source>
</evidence>
<protein>
    <recommendedName>
        <fullName evidence="3">Lectin-like protein BA14k</fullName>
    </recommendedName>
</protein>
<evidence type="ECO:0000256" key="5">
    <source>
        <dbReference type="ARBA" id="ARBA00022734"/>
    </source>
</evidence>
<keyword evidence="10" id="KW-1185">Reference proteome</keyword>
<dbReference type="EMBL" id="CP117267">
    <property type="protein sequence ID" value="WFS23342.1"/>
    <property type="molecule type" value="Genomic_DNA"/>
</dbReference>
<feature type="chain" id="PRO_5047116475" description="Lectin-like protein BA14k" evidence="8">
    <location>
        <begin position="28"/>
        <end position="158"/>
    </location>
</feature>
<evidence type="ECO:0000313" key="9">
    <source>
        <dbReference type="EMBL" id="WFS23342.1"/>
    </source>
</evidence>
<evidence type="ECO:0000256" key="2">
    <source>
        <dbReference type="ARBA" id="ARBA00010270"/>
    </source>
</evidence>
<reference evidence="9" key="2">
    <citation type="journal article" date="2023" name="MicrobiologyOpen">
        <title>Genomics of the tumorigenes clade of the family Rhizobiaceae and description of Rhizobium rhododendri sp. nov.</title>
        <authorList>
            <person name="Kuzmanovic N."/>
            <person name="diCenzo G.C."/>
            <person name="Bunk B."/>
            <person name="Sproeer C."/>
            <person name="Fruehling A."/>
            <person name="Neumann-Schaal M."/>
            <person name="Overmann J."/>
            <person name="Smalla K."/>
        </authorList>
    </citation>
    <scope>NUCLEOTIDE SEQUENCE</scope>
    <source>
        <strain evidence="9">Rho-6.2</strain>
    </source>
</reference>
<comment type="function">
    <text evidence="6">Has immunoglobulin-binding and hemagglutination properties, and can bind to mannose. Essential for virulence. May be involved in LPS biosynthesis or polysaccharide transport.</text>
</comment>
<organism evidence="9 10">
    <name type="scientific">Rhizobium rhododendri</name>
    <dbReference type="NCBI Taxonomy" id="2506430"/>
    <lineage>
        <taxon>Bacteria</taxon>
        <taxon>Pseudomonadati</taxon>
        <taxon>Pseudomonadota</taxon>
        <taxon>Alphaproteobacteria</taxon>
        <taxon>Hyphomicrobiales</taxon>
        <taxon>Rhizobiaceae</taxon>
        <taxon>Rhizobium/Agrobacterium group</taxon>
        <taxon>Rhizobium</taxon>
    </lineage>
</organism>
<feature type="transmembrane region" description="Helical" evidence="7">
    <location>
        <begin position="90"/>
        <end position="108"/>
    </location>
</feature>
<keyword evidence="5" id="KW-0430">Lectin</keyword>
<dbReference type="InterPro" id="IPR012413">
    <property type="entry name" value="BA14K"/>
</dbReference>
<feature type="signal peptide" evidence="8">
    <location>
        <begin position="1"/>
        <end position="27"/>
    </location>
</feature>
<sequence>MFKIRTRAVTLALAAAVAVTSFTPSFALPMPSVSAAQPAVSGAASSDVQQVQYWRHRGGGYYRGGYGRGYYGGYRGYHGYRHGYRYHDGYWFPLAAFGAGALIGGAIASEPRTYARPAAGINPRHYEWCANRYRSYRGYDNTFQPNHGPRQQCLSPFY</sequence>
<accession>A0ABY8II64</accession>
<evidence type="ECO:0000256" key="3">
    <source>
        <dbReference type="ARBA" id="ARBA00020552"/>
    </source>
</evidence>
<proteinExistence type="inferred from homology"/>
<keyword evidence="8" id="KW-0732">Signal</keyword>